<evidence type="ECO:0000256" key="1">
    <source>
        <dbReference type="SAM" id="MobiDB-lite"/>
    </source>
</evidence>
<evidence type="ECO:0000313" key="3">
    <source>
        <dbReference type="EMBL" id="TMV12735.1"/>
    </source>
</evidence>
<accession>A0ABY2X8N7</accession>
<dbReference type="InterPro" id="IPR009003">
    <property type="entry name" value="Peptidase_S1_PA"/>
</dbReference>
<dbReference type="InterPro" id="IPR001940">
    <property type="entry name" value="Peptidase_S1C"/>
</dbReference>
<feature type="compositionally biased region" description="Pro residues" evidence="1">
    <location>
        <begin position="178"/>
        <end position="191"/>
    </location>
</feature>
<dbReference type="PANTHER" id="PTHR43019:SF62">
    <property type="entry name" value="SERINE ENDOPROTEASE DEGS"/>
    <property type="match status" value="1"/>
</dbReference>
<protein>
    <submittedName>
        <fullName evidence="3">Trypsin-like peptidase domain-containing protein</fullName>
    </submittedName>
</protein>
<reference evidence="3 4" key="1">
    <citation type="submission" date="2019-05" db="EMBL/GenBank/DDBJ databases">
        <title>Marivita sp. nov. isolated from sea sediment.</title>
        <authorList>
            <person name="Kim W."/>
        </authorList>
    </citation>
    <scope>NUCLEOTIDE SEQUENCE [LARGE SCALE GENOMIC DNA]</scope>
    <source>
        <strain evidence="3 4">CAU 1492</strain>
    </source>
</reference>
<keyword evidence="4" id="KW-1185">Reference proteome</keyword>
<dbReference type="PRINTS" id="PR00834">
    <property type="entry name" value="PROTEASES2C"/>
</dbReference>
<dbReference type="Gene3D" id="2.40.10.10">
    <property type="entry name" value="Trypsin-like serine proteases"/>
    <property type="match status" value="2"/>
</dbReference>
<evidence type="ECO:0000313" key="4">
    <source>
        <dbReference type="Proteomes" id="UP001191082"/>
    </source>
</evidence>
<keyword evidence="2" id="KW-0472">Membrane</keyword>
<dbReference type="SUPFAM" id="SSF50494">
    <property type="entry name" value="Trypsin-like serine proteases"/>
    <property type="match status" value="1"/>
</dbReference>
<sequence length="553" mass="56762">MSDHFLSKLKVANDDFVEAGGQSALEQYAALQELLTEHAGPEVAAMFAEPLISRGNDAAPPTVSWYTSLAGEARPLDRLPPLERDRIERYLSEHLRPVRALAEADRGGLAMGALTTYGASDVLVVDGRPVIQNWGLMPGGGGANAAARPAHYGATLGRFLPLGVGAAASAMPASTSAKPPPRQTPPPPPVAAPARLTPLAWVPLVVLLVLAAGTLAWLLIPGNRLFPAPEATAVTDADRLAAARAETAALVARRGQLQDQLAGAMCRADGQLILPGGLTPEGLTPPPLGQVPPDRADAAPDATLPSRPTRVVVPDGDGAETTLLAHLEARTVLVIADGATGSGLSLGNGLIVTNNHVIDSGTGDVFIVGAALQAPQRATVVKTTGPLDQTGGDFALLRIDDSTLPAFDFYRAPGSLALTNVVAAGFPGDVLETDARFAALRQGDVGAVPPLTVTDGIVNTEQQLGSRTNVLMHSAALSTGNSGGPLVDMCGRVVGVNTFVRKGTMQNRGFALATGDLLDFLSGTEAVPQLADAPCAPVVLRPALAGVTPAPQD</sequence>
<keyword evidence="2" id="KW-1133">Transmembrane helix</keyword>
<dbReference type="Pfam" id="PF13365">
    <property type="entry name" value="Trypsin_2"/>
    <property type="match status" value="1"/>
</dbReference>
<dbReference type="PANTHER" id="PTHR43019">
    <property type="entry name" value="SERINE ENDOPROTEASE DEGS"/>
    <property type="match status" value="1"/>
</dbReference>
<feature type="region of interest" description="Disordered" evidence="1">
    <location>
        <begin position="171"/>
        <end position="191"/>
    </location>
</feature>
<feature type="region of interest" description="Disordered" evidence="1">
    <location>
        <begin position="276"/>
        <end position="315"/>
    </location>
</feature>
<keyword evidence="2" id="KW-0812">Transmembrane</keyword>
<evidence type="ECO:0000256" key="2">
    <source>
        <dbReference type="SAM" id="Phobius"/>
    </source>
</evidence>
<feature type="transmembrane region" description="Helical" evidence="2">
    <location>
        <begin position="199"/>
        <end position="220"/>
    </location>
</feature>
<dbReference type="InterPro" id="IPR043504">
    <property type="entry name" value="Peptidase_S1_PA_chymotrypsin"/>
</dbReference>
<proteinExistence type="predicted"/>
<name>A0ABY2X8N7_9RHOB</name>
<dbReference type="EMBL" id="VCPC01000002">
    <property type="protein sequence ID" value="TMV12735.1"/>
    <property type="molecule type" value="Genomic_DNA"/>
</dbReference>
<gene>
    <name evidence="3" type="ORF">FGK64_07975</name>
</gene>
<comment type="caution">
    <text evidence="3">The sequence shown here is derived from an EMBL/GenBank/DDBJ whole genome shotgun (WGS) entry which is preliminary data.</text>
</comment>
<organism evidence="3 4">
    <name type="scientific">Arenibacterium halophilum</name>
    <dbReference type="NCBI Taxonomy" id="2583821"/>
    <lineage>
        <taxon>Bacteria</taxon>
        <taxon>Pseudomonadati</taxon>
        <taxon>Pseudomonadota</taxon>
        <taxon>Alphaproteobacteria</taxon>
        <taxon>Rhodobacterales</taxon>
        <taxon>Paracoccaceae</taxon>
        <taxon>Arenibacterium</taxon>
    </lineage>
</organism>
<dbReference type="Proteomes" id="UP001191082">
    <property type="component" value="Unassembled WGS sequence"/>
</dbReference>
<dbReference type="RefSeq" id="WP_138863289.1">
    <property type="nucleotide sequence ID" value="NZ_VCPC01000002.1"/>
</dbReference>